<dbReference type="AlphaFoldDB" id="A0A1G7E829"/>
<dbReference type="SUPFAM" id="SSF51338">
    <property type="entry name" value="Composite domain of metallo-dependent hydrolases"/>
    <property type="match status" value="1"/>
</dbReference>
<dbReference type="InterPro" id="IPR033932">
    <property type="entry name" value="YtcJ-like"/>
</dbReference>
<dbReference type="Pfam" id="PF07969">
    <property type="entry name" value="Amidohydro_3"/>
    <property type="match status" value="1"/>
</dbReference>
<keyword evidence="4" id="KW-1185">Reference proteome</keyword>
<reference evidence="3 4" key="1">
    <citation type="submission" date="2016-10" db="EMBL/GenBank/DDBJ databases">
        <authorList>
            <person name="de Groot N.N."/>
        </authorList>
    </citation>
    <scope>NUCLEOTIDE SEQUENCE [LARGE SCALE GENOMIC DNA]</scope>
    <source>
        <strain evidence="3 4">CGMCC 1.9109</strain>
    </source>
</reference>
<organism evidence="3 4">
    <name type="scientific">Kordiimonas lacus</name>
    <dbReference type="NCBI Taxonomy" id="637679"/>
    <lineage>
        <taxon>Bacteria</taxon>
        <taxon>Pseudomonadati</taxon>
        <taxon>Pseudomonadota</taxon>
        <taxon>Alphaproteobacteria</taxon>
        <taxon>Kordiimonadales</taxon>
        <taxon>Kordiimonadaceae</taxon>
        <taxon>Kordiimonas</taxon>
    </lineage>
</organism>
<dbReference type="Gene3D" id="3.10.310.70">
    <property type="match status" value="1"/>
</dbReference>
<dbReference type="PANTHER" id="PTHR22642">
    <property type="entry name" value="IMIDAZOLONEPROPIONASE"/>
    <property type="match status" value="1"/>
</dbReference>
<dbReference type="EMBL" id="FNAK01000008">
    <property type="protein sequence ID" value="SDE59779.1"/>
    <property type="molecule type" value="Genomic_DNA"/>
</dbReference>
<evidence type="ECO:0000313" key="4">
    <source>
        <dbReference type="Proteomes" id="UP000183685"/>
    </source>
</evidence>
<sequence>MRPIKFLLTLLAFAGTTATAVVAQDTAAPVPSSPVADMVIWGGPIYTADDANPSAEAVAIKDGVFIHVGTRADAEALVGDATTVLSLDGAALYPGFVDAHAHLHGIGERELTLNLEGIDSLSGVKKAVADWRTKEQPSLLVGRGWIETHWPEKRFPTRWDIDAVVEDIPVILTRADGHAVVANSKALEMAGVTGATEAPYGGEIIKNALGEPTGMLVDTAMSLVSGLVPAPTDADVDRALVTGARVYAEYGWTGLHNMSVPISRVDALERLADAGDVDIRVYNAIEPEDAPSLFASGMRQNADGRIITRAIKLYMDGALGSRGAALLEPYSDAASTGLLITTKEETMPILKQALGSGIQIAMHAIGDRGNRLVLDWFEEAFGDVPTIERAIADPRWRDEHTQIVHPDDLPRYAQLGVIASMQPSHAIGDLHFAPDRLGDDRLVGAYAWSSLIASGALVAGGSDAPVERGDPMIEFYAAVHRHDLKGFQGENWHAEEAVTRTEALKMFTLWPAYAAFAEDRLGSITVGKEADLTAFDRDIMTAVPADIPKTRAILTVVKGNVAYMAE</sequence>
<dbReference type="InterPro" id="IPR013108">
    <property type="entry name" value="Amidohydro_3"/>
</dbReference>
<dbReference type="GO" id="GO:0016810">
    <property type="term" value="F:hydrolase activity, acting on carbon-nitrogen (but not peptide) bonds"/>
    <property type="evidence" value="ECO:0007669"/>
    <property type="project" value="InterPro"/>
</dbReference>
<evidence type="ECO:0000256" key="1">
    <source>
        <dbReference type="SAM" id="SignalP"/>
    </source>
</evidence>
<dbReference type="Gene3D" id="2.30.40.10">
    <property type="entry name" value="Urease, subunit C, domain 1"/>
    <property type="match status" value="1"/>
</dbReference>
<gene>
    <name evidence="3" type="ORF">SAMN04488071_3327</name>
</gene>
<keyword evidence="1" id="KW-0732">Signal</keyword>
<feature type="chain" id="PRO_5010226992" description="Amidohydrolase 3 domain-containing protein" evidence="1">
    <location>
        <begin position="24"/>
        <end position="566"/>
    </location>
</feature>
<dbReference type="SUPFAM" id="SSF51556">
    <property type="entry name" value="Metallo-dependent hydrolases"/>
    <property type="match status" value="1"/>
</dbReference>
<accession>A0A1G7E829</accession>
<dbReference type="InterPro" id="IPR032466">
    <property type="entry name" value="Metal_Hydrolase"/>
</dbReference>
<evidence type="ECO:0000259" key="2">
    <source>
        <dbReference type="Pfam" id="PF07969"/>
    </source>
</evidence>
<dbReference type="PANTHER" id="PTHR22642:SF2">
    <property type="entry name" value="PROTEIN LONG AFTER FAR-RED 3"/>
    <property type="match status" value="1"/>
</dbReference>
<dbReference type="OrthoDB" id="9811399at2"/>
<proteinExistence type="predicted"/>
<dbReference type="CDD" id="cd01300">
    <property type="entry name" value="YtcJ_like"/>
    <property type="match status" value="1"/>
</dbReference>
<dbReference type="STRING" id="637679.GCA_001550055_00106"/>
<dbReference type="RefSeq" id="WP_068301169.1">
    <property type="nucleotide sequence ID" value="NZ_FNAK01000008.1"/>
</dbReference>
<dbReference type="InterPro" id="IPR011059">
    <property type="entry name" value="Metal-dep_hydrolase_composite"/>
</dbReference>
<name>A0A1G7E829_9PROT</name>
<feature type="signal peptide" evidence="1">
    <location>
        <begin position="1"/>
        <end position="23"/>
    </location>
</feature>
<evidence type="ECO:0000313" key="3">
    <source>
        <dbReference type="EMBL" id="SDE59779.1"/>
    </source>
</evidence>
<feature type="domain" description="Amidohydrolase 3" evidence="2">
    <location>
        <begin position="84"/>
        <end position="563"/>
    </location>
</feature>
<protein>
    <recommendedName>
        <fullName evidence="2">Amidohydrolase 3 domain-containing protein</fullName>
    </recommendedName>
</protein>
<dbReference type="Proteomes" id="UP000183685">
    <property type="component" value="Unassembled WGS sequence"/>
</dbReference>
<dbReference type="Gene3D" id="3.20.20.140">
    <property type="entry name" value="Metal-dependent hydrolases"/>
    <property type="match status" value="1"/>
</dbReference>